<dbReference type="AlphaFoldDB" id="A0AAV7VG61"/>
<dbReference type="PROSITE" id="PS50878">
    <property type="entry name" value="RT_POL"/>
    <property type="match status" value="1"/>
</dbReference>
<dbReference type="InterPro" id="IPR000477">
    <property type="entry name" value="RT_dom"/>
</dbReference>
<accession>A0AAV7VG61</accession>
<dbReference type="CDD" id="cd01650">
    <property type="entry name" value="RT_nLTR_like"/>
    <property type="match status" value="1"/>
</dbReference>
<dbReference type="InterPro" id="IPR043502">
    <property type="entry name" value="DNA/RNA_pol_sf"/>
</dbReference>
<evidence type="ECO:0000259" key="1">
    <source>
        <dbReference type="PROSITE" id="PS50878"/>
    </source>
</evidence>
<evidence type="ECO:0000313" key="3">
    <source>
        <dbReference type="Proteomes" id="UP001066276"/>
    </source>
</evidence>
<gene>
    <name evidence="2" type="ORF">NDU88_002837</name>
</gene>
<keyword evidence="3" id="KW-1185">Reference proteome</keyword>
<protein>
    <recommendedName>
        <fullName evidence="1">Reverse transcriptase domain-containing protein</fullName>
    </recommendedName>
</protein>
<name>A0AAV7VG61_PLEWA</name>
<sequence length="303" mass="33629">MNSIHSGSPSDPCPHHIFNKADTAIAAHLRKAINISFETARFPDSWKHAEINTLLKKPKADPKALKNFRPISLLPFPAKVIEKIINTQLTRYLEDNNILDPSQSGFRLNHSTETALLAATDDIRSHLDNGETSALILLDLSAAFDTVCHHTLKSHLHAAGIQDQALEWTSSFLAGRTQRVRLPPYQSKAFNINCGVPQGSSLIPTLFNIYMAPLAQVARQHNLNIISYADDTQLILSLTKDSHTAKTNLHEGLKPSTDWMRDSRLKLKSDKTEVLILGRTPSTWDNSWWPSTLGPPPTPTDSA</sequence>
<dbReference type="Proteomes" id="UP001066276">
    <property type="component" value="Chromosome 2_1"/>
</dbReference>
<proteinExistence type="predicted"/>
<dbReference type="Pfam" id="PF00078">
    <property type="entry name" value="RVT_1"/>
    <property type="match status" value="1"/>
</dbReference>
<feature type="domain" description="Reverse transcriptase" evidence="1">
    <location>
        <begin position="35"/>
        <end position="293"/>
    </location>
</feature>
<reference evidence="2" key="1">
    <citation type="journal article" date="2022" name="bioRxiv">
        <title>Sequencing and chromosome-scale assembly of the giantPleurodeles waltlgenome.</title>
        <authorList>
            <person name="Brown T."/>
            <person name="Elewa A."/>
            <person name="Iarovenko S."/>
            <person name="Subramanian E."/>
            <person name="Araus A.J."/>
            <person name="Petzold A."/>
            <person name="Susuki M."/>
            <person name="Suzuki K.-i.T."/>
            <person name="Hayashi T."/>
            <person name="Toyoda A."/>
            <person name="Oliveira C."/>
            <person name="Osipova E."/>
            <person name="Leigh N.D."/>
            <person name="Simon A."/>
            <person name="Yun M.H."/>
        </authorList>
    </citation>
    <scope>NUCLEOTIDE SEQUENCE</scope>
    <source>
        <strain evidence="2">20211129_DDA</strain>
        <tissue evidence="2">Liver</tissue>
    </source>
</reference>
<organism evidence="2 3">
    <name type="scientific">Pleurodeles waltl</name>
    <name type="common">Iberian ribbed newt</name>
    <dbReference type="NCBI Taxonomy" id="8319"/>
    <lineage>
        <taxon>Eukaryota</taxon>
        <taxon>Metazoa</taxon>
        <taxon>Chordata</taxon>
        <taxon>Craniata</taxon>
        <taxon>Vertebrata</taxon>
        <taxon>Euteleostomi</taxon>
        <taxon>Amphibia</taxon>
        <taxon>Batrachia</taxon>
        <taxon>Caudata</taxon>
        <taxon>Salamandroidea</taxon>
        <taxon>Salamandridae</taxon>
        <taxon>Pleurodelinae</taxon>
        <taxon>Pleurodeles</taxon>
    </lineage>
</organism>
<comment type="caution">
    <text evidence="2">The sequence shown here is derived from an EMBL/GenBank/DDBJ whole genome shotgun (WGS) entry which is preliminary data.</text>
</comment>
<dbReference type="EMBL" id="JANPWB010000003">
    <property type="protein sequence ID" value="KAJ1198999.1"/>
    <property type="molecule type" value="Genomic_DNA"/>
</dbReference>
<dbReference type="SUPFAM" id="SSF56672">
    <property type="entry name" value="DNA/RNA polymerases"/>
    <property type="match status" value="1"/>
</dbReference>
<evidence type="ECO:0000313" key="2">
    <source>
        <dbReference type="EMBL" id="KAJ1198999.1"/>
    </source>
</evidence>
<dbReference type="PANTHER" id="PTHR33332">
    <property type="entry name" value="REVERSE TRANSCRIPTASE DOMAIN-CONTAINING PROTEIN"/>
    <property type="match status" value="1"/>
</dbReference>